<dbReference type="Proteomes" id="UP001595681">
    <property type="component" value="Unassembled WGS sequence"/>
</dbReference>
<dbReference type="Gene3D" id="3.40.50.1820">
    <property type="entry name" value="alpha/beta hydrolase"/>
    <property type="match status" value="1"/>
</dbReference>
<name>A0ABV7NKJ2_9SPHN</name>
<sequence length="343" mass="37390">MGASKANLGLAATQRYGLDNSPMTGSINLIDRDQFWHRAMRWAAPQMASQASSGVNTALGCWNGQWREPFARPSPPVEECSMKTVIFVHGMFQNPVSWQKWTSYFSEKGYDCVTPAWPLHAGNPVDLRESPPEGLGDLHLHEVIEAIEAQVRRYDLPIMIGHSVGGLITQILLSRGLLSSGVAINSVAPNAMIDLDWGFIKNSAIIANPLKGNAPVLMDEKTFHGTFANTLSEAEAAAEFEATATHDSRNVLRDCMGEDGRIDLDAPHAPLLLIGGEEDQIIPAHLTEKNFKAYTDAASLTEFLPFAGRSHYICSEPGWQDVAEAAYQFIERNSAATSVGAII</sequence>
<protein>
    <submittedName>
        <fullName evidence="2">Alpha/beta hydrolase</fullName>
    </submittedName>
</protein>
<comment type="caution">
    <text evidence="2">The sequence shown here is derived from an EMBL/GenBank/DDBJ whole genome shotgun (WGS) entry which is preliminary data.</text>
</comment>
<organism evidence="2 3">
    <name type="scientific">Sphingobium rhizovicinum</name>
    <dbReference type="NCBI Taxonomy" id="432308"/>
    <lineage>
        <taxon>Bacteria</taxon>
        <taxon>Pseudomonadati</taxon>
        <taxon>Pseudomonadota</taxon>
        <taxon>Alphaproteobacteria</taxon>
        <taxon>Sphingomonadales</taxon>
        <taxon>Sphingomonadaceae</taxon>
        <taxon>Sphingobium</taxon>
    </lineage>
</organism>
<evidence type="ECO:0000259" key="1">
    <source>
        <dbReference type="Pfam" id="PF12697"/>
    </source>
</evidence>
<accession>A0ABV7NKJ2</accession>
<feature type="domain" description="AB hydrolase-1" evidence="1">
    <location>
        <begin position="85"/>
        <end position="311"/>
    </location>
</feature>
<keyword evidence="3" id="KW-1185">Reference proteome</keyword>
<dbReference type="GO" id="GO:0016787">
    <property type="term" value="F:hydrolase activity"/>
    <property type="evidence" value="ECO:0007669"/>
    <property type="project" value="UniProtKB-KW"/>
</dbReference>
<dbReference type="InterPro" id="IPR000073">
    <property type="entry name" value="AB_hydrolase_1"/>
</dbReference>
<dbReference type="PANTHER" id="PTHR43194">
    <property type="entry name" value="HYDROLASE ALPHA/BETA FOLD FAMILY"/>
    <property type="match status" value="1"/>
</dbReference>
<reference evidence="3" key="1">
    <citation type="journal article" date="2019" name="Int. J. Syst. Evol. Microbiol.">
        <title>The Global Catalogue of Microorganisms (GCM) 10K type strain sequencing project: providing services to taxonomists for standard genome sequencing and annotation.</title>
        <authorList>
            <consortium name="The Broad Institute Genomics Platform"/>
            <consortium name="The Broad Institute Genome Sequencing Center for Infectious Disease"/>
            <person name="Wu L."/>
            <person name="Ma J."/>
        </authorList>
    </citation>
    <scope>NUCLEOTIDE SEQUENCE [LARGE SCALE GENOMIC DNA]</scope>
    <source>
        <strain evidence="3">CCM 7491</strain>
    </source>
</reference>
<dbReference type="EMBL" id="JBHRVU010000005">
    <property type="protein sequence ID" value="MFC3443991.1"/>
    <property type="molecule type" value="Genomic_DNA"/>
</dbReference>
<dbReference type="InterPro" id="IPR050228">
    <property type="entry name" value="Carboxylesterase_BioH"/>
</dbReference>
<keyword evidence="2" id="KW-0378">Hydrolase</keyword>
<dbReference type="PANTHER" id="PTHR43194:SF2">
    <property type="entry name" value="PEROXISOMAL MEMBRANE PROTEIN LPX1"/>
    <property type="match status" value="1"/>
</dbReference>
<evidence type="ECO:0000313" key="3">
    <source>
        <dbReference type="Proteomes" id="UP001595681"/>
    </source>
</evidence>
<dbReference type="InterPro" id="IPR029058">
    <property type="entry name" value="AB_hydrolase_fold"/>
</dbReference>
<dbReference type="SUPFAM" id="SSF53474">
    <property type="entry name" value="alpha/beta-Hydrolases"/>
    <property type="match status" value="1"/>
</dbReference>
<gene>
    <name evidence="2" type="ORF">ACFOKF_22850</name>
</gene>
<dbReference type="Pfam" id="PF12697">
    <property type="entry name" value="Abhydrolase_6"/>
    <property type="match status" value="1"/>
</dbReference>
<evidence type="ECO:0000313" key="2">
    <source>
        <dbReference type="EMBL" id="MFC3443991.1"/>
    </source>
</evidence>
<dbReference type="RefSeq" id="WP_380798896.1">
    <property type="nucleotide sequence ID" value="NZ_JBHRVU010000005.1"/>
</dbReference>
<proteinExistence type="predicted"/>